<protein>
    <submittedName>
        <fullName evidence="1">Uncharacterized protein</fullName>
    </submittedName>
</protein>
<evidence type="ECO:0000313" key="1">
    <source>
        <dbReference type="EMBL" id="PZF71561.1"/>
    </source>
</evidence>
<dbReference type="OrthoDB" id="9926362at2"/>
<comment type="caution">
    <text evidence="1">The sequence shown here is derived from an EMBL/GenBank/DDBJ whole genome shotgun (WGS) entry which is preliminary data.</text>
</comment>
<accession>A0A2W2A8G8</accession>
<name>A0A2W2A8G8_9BACT</name>
<sequence>MKLPSLTAFQQKETNKAFEIKVSVQAATDKEAVEMQDAIQSFVSHFTVAEMKSAAHKLKSVTNRKMIKTFL</sequence>
<dbReference type="RefSeq" id="WP_110999935.1">
    <property type="nucleotide sequence ID" value="NZ_QKTW01000022.1"/>
</dbReference>
<dbReference type="AlphaFoldDB" id="A0A2W2A8G8"/>
<organism evidence="1 2">
    <name type="scientific">Taibaiella soli</name>
    <dbReference type="NCBI Taxonomy" id="1649169"/>
    <lineage>
        <taxon>Bacteria</taxon>
        <taxon>Pseudomonadati</taxon>
        <taxon>Bacteroidota</taxon>
        <taxon>Chitinophagia</taxon>
        <taxon>Chitinophagales</taxon>
        <taxon>Chitinophagaceae</taxon>
        <taxon>Taibaiella</taxon>
    </lineage>
</organism>
<gene>
    <name evidence="1" type="ORF">DN068_15920</name>
</gene>
<dbReference type="EMBL" id="QKTW01000022">
    <property type="protein sequence ID" value="PZF71561.1"/>
    <property type="molecule type" value="Genomic_DNA"/>
</dbReference>
<evidence type="ECO:0000313" key="2">
    <source>
        <dbReference type="Proteomes" id="UP000248745"/>
    </source>
</evidence>
<keyword evidence="2" id="KW-1185">Reference proteome</keyword>
<dbReference type="Proteomes" id="UP000248745">
    <property type="component" value="Unassembled WGS sequence"/>
</dbReference>
<reference evidence="1 2" key="1">
    <citation type="submission" date="2018-06" db="EMBL/GenBank/DDBJ databases">
        <title>Mucibacter soli gen. nov., sp. nov., a new member of the family Chitinophagaceae producing mucin.</title>
        <authorList>
            <person name="Kim M.-K."/>
            <person name="Park S."/>
            <person name="Kim T.-S."/>
            <person name="Joung Y."/>
            <person name="Han J.-H."/>
            <person name="Kim S.B."/>
        </authorList>
    </citation>
    <scope>NUCLEOTIDE SEQUENCE [LARGE SCALE GENOMIC DNA]</scope>
    <source>
        <strain evidence="1 2">R1-15</strain>
    </source>
</reference>
<proteinExistence type="predicted"/>